<protein>
    <submittedName>
        <fullName evidence="1">Uncharacterized protein</fullName>
    </submittedName>
</protein>
<evidence type="ECO:0000313" key="1">
    <source>
        <dbReference type="EMBL" id="GIF93292.1"/>
    </source>
</evidence>
<accession>A0A8J3K5S1</accession>
<dbReference type="Proteomes" id="UP000619293">
    <property type="component" value="Unassembled WGS sequence"/>
</dbReference>
<dbReference type="EMBL" id="BONG01000060">
    <property type="protein sequence ID" value="GIF93292.1"/>
    <property type="molecule type" value="Genomic_DNA"/>
</dbReference>
<proteinExistence type="predicted"/>
<reference evidence="1 2" key="1">
    <citation type="submission" date="2021-01" db="EMBL/GenBank/DDBJ databases">
        <title>Whole genome shotgun sequence of Catellatospora chokoriensis NBRC 107358.</title>
        <authorList>
            <person name="Komaki H."/>
            <person name="Tamura T."/>
        </authorList>
    </citation>
    <scope>NUCLEOTIDE SEQUENCE [LARGE SCALE GENOMIC DNA]</scope>
    <source>
        <strain evidence="1 2">NBRC 107358</strain>
    </source>
</reference>
<comment type="caution">
    <text evidence="1">The sequence shown here is derived from an EMBL/GenBank/DDBJ whole genome shotgun (WGS) entry which is preliminary data.</text>
</comment>
<keyword evidence="2" id="KW-1185">Reference proteome</keyword>
<sequence>MAIGCPALTSAPGTVSDGVSPNGAAGFAVCAAADTAGSPDAAGSGAAPAAGSGLPGHGLLSVSVTDSRVRAVSSTAATQIANRVIPH</sequence>
<evidence type="ECO:0000313" key="2">
    <source>
        <dbReference type="Proteomes" id="UP000619293"/>
    </source>
</evidence>
<organism evidence="1 2">
    <name type="scientific">Catellatospora chokoriensis</name>
    <dbReference type="NCBI Taxonomy" id="310353"/>
    <lineage>
        <taxon>Bacteria</taxon>
        <taxon>Bacillati</taxon>
        <taxon>Actinomycetota</taxon>
        <taxon>Actinomycetes</taxon>
        <taxon>Micromonosporales</taxon>
        <taxon>Micromonosporaceae</taxon>
        <taxon>Catellatospora</taxon>
    </lineage>
</organism>
<dbReference type="AlphaFoldDB" id="A0A8J3K5S1"/>
<gene>
    <name evidence="1" type="ORF">Cch02nite_67360</name>
</gene>
<name>A0A8J3K5S1_9ACTN</name>